<feature type="domain" description="Haemolysin activator HlyB C-terminal" evidence="4">
    <location>
        <begin position="238"/>
        <end position="547"/>
    </location>
</feature>
<dbReference type="Pfam" id="PF08479">
    <property type="entry name" value="POTRA_2"/>
    <property type="match status" value="1"/>
</dbReference>
<dbReference type="AlphaFoldDB" id="A0A8I0PW13"/>
<proteinExistence type="predicted"/>
<evidence type="ECO:0000256" key="1">
    <source>
        <dbReference type="ARBA" id="ARBA00022452"/>
    </source>
</evidence>
<keyword evidence="2" id="KW-0812">Transmembrane</keyword>
<dbReference type="PANTHER" id="PTHR34597">
    <property type="entry name" value="SLR1661 PROTEIN"/>
    <property type="match status" value="1"/>
</dbReference>
<evidence type="ECO:0000259" key="5">
    <source>
        <dbReference type="Pfam" id="PF08479"/>
    </source>
</evidence>
<dbReference type="InterPro" id="IPR005565">
    <property type="entry name" value="Hemolysn_activator_HlyB_C"/>
</dbReference>
<evidence type="ECO:0008006" key="8">
    <source>
        <dbReference type="Google" id="ProtNLM"/>
    </source>
</evidence>
<dbReference type="GO" id="GO:0098046">
    <property type="term" value="C:type V protein secretion system complex"/>
    <property type="evidence" value="ECO:0007669"/>
    <property type="project" value="TreeGrafter"/>
</dbReference>
<reference evidence="6" key="1">
    <citation type="submission" date="2017-12" db="EMBL/GenBank/DDBJ databases">
        <title>Genome sequencing and analysis.</title>
        <authorList>
            <person name="Huang Y.-T."/>
        </authorList>
    </citation>
    <scope>NUCLEOTIDE SEQUENCE</scope>
    <source>
        <strain evidence="6">VGH116</strain>
    </source>
</reference>
<evidence type="ECO:0000259" key="4">
    <source>
        <dbReference type="Pfam" id="PF03865"/>
    </source>
</evidence>
<accession>A0A8I0PW13</accession>
<gene>
    <name evidence="6" type="ORF">CYG68_07315</name>
</gene>
<dbReference type="Proteomes" id="UP000650477">
    <property type="component" value="Unassembled WGS sequence"/>
</dbReference>
<evidence type="ECO:0000313" key="7">
    <source>
        <dbReference type="Proteomes" id="UP000650477"/>
    </source>
</evidence>
<comment type="caution">
    <text evidence="6">The sequence shown here is derived from an EMBL/GenBank/DDBJ whole genome shotgun (WGS) entry which is preliminary data.</text>
</comment>
<protein>
    <recommendedName>
        <fullName evidence="8">ShlB/FhaC/HecB family hemolysin secretion/activation protein</fullName>
    </recommendedName>
</protein>
<dbReference type="GO" id="GO:0008320">
    <property type="term" value="F:protein transmembrane transporter activity"/>
    <property type="evidence" value="ECO:0007669"/>
    <property type="project" value="TreeGrafter"/>
</dbReference>
<keyword evidence="1" id="KW-0472">Membrane</keyword>
<dbReference type="Pfam" id="PF03865">
    <property type="entry name" value="ShlB"/>
    <property type="match status" value="1"/>
</dbReference>
<dbReference type="InterPro" id="IPR013686">
    <property type="entry name" value="Polypept-transport_assoc_ShlB"/>
</dbReference>
<dbReference type="GO" id="GO:0046819">
    <property type="term" value="P:protein secretion by the type V secretion system"/>
    <property type="evidence" value="ECO:0007669"/>
    <property type="project" value="TreeGrafter"/>
</dbReference>
<dbReference type="Gene3D" id="2.40.160.50">
    <property type="entry name" value="membrane protein fhac: a member of the omp85/tpsb transporter family"/>
    <property type="match status" value="1"/>
</dbReference>
<keyword evidence="3" id="KW-0998">Cell outer membrane</keyword>
<evidence type="ECO:0000256" key="2">
    <source>
        <dbReference type="ARBA" id="ARBA00022692"/>
    </source>
</evidence>
<dbReference type="PANTHER" id="PTHR34597:SF3">
    <property type="entry name" value="OUTER MEMBRANE TRANSPORTER CDIB"/>
    <property type="match status" value="1"/>
</dbReference>
<sequence>MGRRFESYLADHIKKNPALTAGFFAFQHLPFFLFCYFQKFRRFFDIAVFCYPFNCPLKGFHQTDGYMIKKTAAAAVMATACGCAWGSTYTSSPPVSPASCAILSEVVIKQRELIEPSYLADEFEKSITGHCLTSEQMAEAVMTLESVVHQAGFITAQISVPPQNVSDGTLTLHYLPGYLSGYRDKESGDEHFGLNLIFPQRADGQLNIRDTELGMSHLNQLPGLGAQAAVEPDPQNLGNSIITITRQKKRSISGSLEISNYGSPSTGSRQITNRLSLENPLQLYDRLFIYTLRDMDRDHSAGVKFIYGQYRIPFRYWEFTAGGSYSEQKQQYPVYRGSLDYFTRSKTLDLSFGRKLLLTPAHDLTLSSGISAVTRHVTLGHAPLILPERRSVYWNTGLNHRWYLPDFTLQYQVQYKHSLNRFGALPVTEKKLKPTRQLMAETTLTVPFRLAGQPFYYEGVMRGFINADKADEMDYESLSGRYSVRGYPFSHSMSAARAFISRNEVVWQQVLPGHNLYLAADAGLPGAKISGGARSHSLAGTEIGMKGFYKSLSYQVFAGLPLKEAERVRAFSPAGGFSVSVSY</sequence>
<name>A0A8I0PW13_MORMO</name>
<evidence type="ECO:0000313" key="6">
    <source>
        <dbReference type="EMBL" id="MBE8612227.1"/>
    </source>
</evidence>
<feature type="domain" description="Polypeptide-transport-associated ShlB-type" evidence="5">
    <location>
        <begin position="104"/>
        <end position="177"/>
    </location>
</feature>
<keyword evidence="1" id="KW-1134">Transmembrane beta strand</keyword>
<dbReference type="InterPro" id="IPR051544">
    <property type="entry name" value="TPS_OM_transporter"/>
</dbReference>
<dbReference type="EMBL" id="PKLF01000005">
    <property type="protein sequence ID" value="MBE8612227.1"/>
    <property type="molecule type" value="Genomic_DNA"/>
</dbReference>
<organism evidence="6 7">
    <name type="scientific">Morganella morganii</name>
    <name type="common">Proteus morganii</name>
    <dbReference type="NCBI Taxonomy" id="582"/>
    <lineage>
        <taxon>Bacteria</taxon>
        <taxon>Pseudomonadati</taxon>
        <taxon>Pseudomonadota</taxon>
        <taxon>Gammaproteobacteria</taxon>
        <taxon>Enterobacterales</taxon>
        <taxon>Morganellaceae</taxon>
        <taxon>Morganella</taxon>
    </lineage>
</organism>
<dbReference type="Gene3D" id="3.10.20.310">
    <property type="entry name" value="membrane protein fhac"/>
    <property type="match status" value="1"/>
</dbReference>
<evidence type="ECO:0000256" key="3">
    <source>
        <dbReference type="ARBA" id="ARBA00023237"/>
    </source>
</evidence>